<dbReference type="PROSITE" id="PS50089">
    <property type="entry name" value="ZF_RING_2"/>
    <property type="match status" value="1"/>
</dbReference>
<evidence type="ECO:0000256" key="4">
    <source>
        <dbReference type="ARBA" id="ARBA00022833"/>
    </source>
</evidence>
<comment type="caution">
    <text evidence="12">The sequence shown here is derived from an EMBL/GenBank/DDBJ whole genome shotgun (WGS) entry which is preliminary data.</text>
</comment>
<organism evidence="12 13">
    <name type="scientific">Phlyctema vagabunda</name>
    <dbReference type="NCBI Taxonomy" id="108571"/>
    <lineage>
        <taxon>Eukaryota</taxon>
        <taxon>Fungi</taxon>
        <taxon>Dikarya</taxon>
        <taxon>Ascomycota</taxon>
        <taxon>Pezizomycotina</taxon>
        <taxon>Leotiomycetes</taxon>
        <taxon>Helotiales</taxon>
        <taxon>Dermateaceae</taxon>
        <taxon>Phlyctema</taxon>
    </lineage>
</organism>
<keyword evidence="1" id="KW-0479">Metal-binding</keyword>
<feature type="active site" description="Proton acceptor" evidence="8">
    <location>
        <position position="517"/>
    </location>
</feature>
<dbReference type="PANTHER" id="PTHR24185:SF1">
    <property type="entry name" value="CALCIUM-INDEPENDENT PHOSPHOLIPASE A2-GAMMA"/>
    <property type="match status" value="1"/>
</dbReference>
<dbReference type="CDD" id="cd07199">
    <property type="entry name" value="Pat17_PNPLA8_PNPLA9_like"/>
    <property type="match status" value="1"/>
</dbReference>
<evidence type="ECO:0008006" key="14">
    <source>
        <dbReference type="Google" id="ProtNLM"/>
    </source>
</evidence>
<dbReference type="PROSITE" id="PS00518">
    <property type="entry name" value="ZF_RING_1"/>
    <property type="match status" value="1"/>
</dbReference>
<evidence type="ECO:0000256" key="8">
    <source>
        <dbReference type="PROSITE-ProRule" id="PRU01161"/>
    </source>
</evidence>
<evidence type="ECO:0000256" key="2">
    <source>
        <dbReference type="ARBA" id="ARBA00022771"/>
    </source>
</evidence>
<dbReference type="EMBL" id="JBFCZG010000004">
    <property type="protein sequence ID" value="KAL3422983.1"/>
    <property type="molecule type" value="Genomic_DNA"/>
</dbReference>
<evidence type="ECO:0000259" key="11">
    <source>
        <dbReference type="PROSITE" id="PS51635"/>
    </source>
</evidence>
<dbReference type="InterPro" id="IPR001841">
    <property type="entry name" value="Znf_RING"/>
</dbReference>
<sequence>MHDQIKKLYNQISDSTNAARNSKRDLRMLLDGDELQTYLQFAFDHFSDNLVRPFDFVQASFIFNPIPSDFAGNILKLAVGMMDIWEHMLDGESIFRELSHMVASCIMLDSARSKTLGSAELIFPEYVESCDNALEDFCDRYWPCEFVMKIKTKRGKAVGGRCVNVRSGHGSKGHQFKNGKVIAVGTYQSKFSAESFQETFRYLVFAFLKDLLEELKVTSSKFQPEDQTAANIHKDLVLRPFYAHVSKGRTTLLSSHSTCFSCLMASPEHPLPCGHIICTPCLIAYGKQQERDTIELTSCPFHAGTFSRWVVYLKPSTAGARVLTLDGGGIRGIVELEVLRLIENVWGGALCIQDFLDLIVGTSTGGVIALGLASKGWTVNECIYHFTELCEKAFTRRFGINVPGMGMIVESLNQSKYETVPLEQSLQTGFSEDEYLFGGPRIINHRVKVAVTATSSGSVSVLANYNRNCDEKMPYNFQRPERLASELKIWEAARATSAAPRIFKPFPHEASKQVYLDGAIYYNNPIVVADLERKLLWPADGVNLPDLILSIGTAMGPEHSSPLRKSTERSPRSLNIFGLGHAKALADIALDHVRSSLDSEKTWSDYILQLGLTEDHKGRYQRINPRISGGIPALDEVHRLKDLQIEVRNEMAGQPVIKTAAYRLLATSFYFEEAESLMPLFNGMYFCTGKFPLSKTQISHNDNPSPGRIRCRLPTSKLEHLGRFLSTSHERSVGPYFIIREHNRPLTSEQIPITSETMADLRFKYRWNLSPVKLLVSGPASLIEIVLCIARDEEYPISGFPRMMQNGSLRSPIHRAYSSAKRWRSRTSSQQNRRKKWTEPVLPDLSKENQTSPSLLRNYSEADYLVANSTEKDLDDIKYRLGHDLVPMPSGHEIFFDLTAFAGQISEIADNQIYEMADMSRLVELDALNPQGFTCQQNENRNRVSEENETSQREPASHWFERHSRQSSLRFKVGDYEKEAIDRARLEVVDSPSADSSNNIRPGSLEYPDASQSHKEQGRHSVQATQEASVVQTQISERQTALEPIGTLSTLQASNSRSQLNNELQDSRSVSESPPSHQKQKFKSKVGFRDLFR</sequence>
<dbReference type="InterPro" id="IPR002641">
    <property type="entry name" value="PNPLA_dom"/>
</dbReference>
<protein>
    <recommendedName>
        <fullName evidence="14">FabD/lysophospholipase-like protein</fullName>
    </recommendedName>
</protein>
<keyword evidence="13" id="KW-1185">Reference proteome</keyword>
<dbReference type="PROSITE" id="PS51635">
    <property type="entry name" value="PNPLA"/>
    <property type="match status" value="1"/>
</dbReference>
<accession>A0ABR4PI21</accession>
<dbReference type="SUPFAM" id="SSF52151">
    <property type="entry name" value="FabD/lysophospholipase-like"/>
    <property type="match status" value="1"/>
</dbReference>
<evidence type="ECO:0000256" key="3">
    <source>
        <dbReference type="ARBA" id="ARBA00022801"/>
    </source>
</evidence>
<feature type="short sequence motif" description="GXSXG" evidence="8">
    <location>
        <begin position="361"/>
        <end position="365"/>
    </location>
</feature>
<feature type="domain" description="RING-type" evidence="10">
    <location>
        <begin position="259"/>
        <end position="302"/>
    </location>
</feature>
<keyword evidence="3 8" id="KW-0378">Hydrolase</keyword>
<feature type="region of interest" description="Disordered" evidence="9">
    <location>
        <begin position="987"/>
        <end position="1034"/>
    </location>
</feature>
<evidence type="ECO:0000256" key="7">
    <source>
        <dbReference type="PROSITE-ProRule" id="PRU00175"/>
    </source>
</evidence>
<feature type="domain" description="PNPLA" evidence="11">
    <location>
        <begin position="323"/>
        <end position="530"/>
    </location>
</feature>
<evidence type="ECO:0000259" key="10">
    <source>
        <dbReference type="PROSITE" id="PS50089"/>
    </source>
</evidence>
<feature type="region of interest" description="Disordered" evidence="9">
    <location>
        <begin position="820"/>
        <end position="853"/>
    </location>
</feature>
<dbReference type="InterPro" id="IPR017907">
    <property type="entry name" value="Znf_RING_CS"/>
</dbReference>
<feature type="compositionally biased region" description="Polar residues" evidence="9">
    <location>
        <begin position="1020"/>
        <end position="1034"/>
    </location>
</feature>
<feature type="active site" description="Nucleophile" evidence="8">
    <location>
        <position position="363"/>
    </location>
</feature>
<dbReference type="Pfam" id="PF01734">
    <property type="entry name" value="Patatin"/>
    <property type="match status" value="1"/>
</dbReference>
<evidence type="ECO:0000313" key="13">
    <source>
        <dbReference type="Proteomes" id="UP001629113"/>
    </source>
</evidence>
<keyword evidence="5 8" id="KW-0442">Lipid degradation</keyword>
<evidence type="ECO:0000256" key="1">
    <source>
        <dbReference type="ARBA" id="ARBA00022723"/>
    </source>
</evidence>
<gene>
    <name evidence="12" type="ORF">PVAG01_04730</name>
</gene>
<dbReference type="Proteomes" id="UP001629113">
    <property type="component" value="Unassembled WGS sequence"/>
</dbReference>
<evidence type="ECO:0000256" key="6">
    <source>
        <dbReference type="ARBA" id="ARBA00023098"/>
    </source>
</evidence>
<proteinExistence type="predicted"/>
<evidence type="ECO:0000256" key="9">
    <source>
        <dbReference type="SAM" id="MobiDB-lite"/>
    </source>
</evidence>
<reference evidence="12 13" key="1">
    <citation type="submission" date="2024-06" db="EMBL/GenBank/DDBJ databases">
        <title>Complete genome of Phlyctema vagabunda strain 19-DSS-EL-015.</title>
        <authorList>
            <person name="Fiorenzani C."/>
        </authorList>
    </citation>
    <scope>NUCLEOTIDE SEQUENCE [LARGE SCALE GENOMIC DNA]</scope>
    <source>
        <strain evidence="12 13">19-DSS-EL-015</strain>
    </source>
</reference>
<keyword evidence="2 7" id="KW-0863">Zinc-finger</keyword>
<dbReference type="Gene3D" id="3.40.1090.10">
    <property type="entry name" value="Cytosolic phospholipase A2 catalytic domain"/>
    <property type="match status" value="1"/>
</dbReference>
<feature type="short sequence motif" description="DGA/G" evidence="8">
    <location>
        <begin position="517"/>
        <end position="519"/>
    </location>
</feature>
<keyword evidence="4" id="KW-0862">Zinc</keyword>
<feature type="region of interest" description="Disordered" evidence="9">
    <location>
        <begin position="933"/>
        <end position="961"/>
    </location>
</feature>
<feature type="compositionally biased region" description="Polar residues" evidence="9">
    <location>
        <begin position="1051"/>
        <end position="1077"/>
    </location>
</feature>
<dbReference type="InterPro" id="IPR016035">
    <property type="entry name" value="Acyl_Trfase/lysoPLipase"/>
</dbReference>
<keyword evidence="6 8" id="KW-0443">Lipid metabolism</keyword>
<dbReference type="PANTHER" id="PTHR24185">
    <property type="entry name" value="CALCIUM-INDEPENDENT PHOSPHOLIPASE A2-GAMMA"/>
    <property type="match status" value="1"/>
</dbReference>
<feature type="compositionally biased region" description="Basic and acidic residues" evidence="9">
    <location>
        <begin position="940"/>
        <end position="961"/>
    </location>
</feature>
<evidence type="ECO:0000256" key="5">
    <source>
        <dbReference type="ARBA" id="ARBA00022963"/>
    </source>
</evidence>
<name>A0ABR4PI21_9HELO</name>
<feature type="region of interest" description="Disordered" evidence="9">
    <location>
        <begin position="1051"/>
        <end position="1093"/>
    </location>
</feature>
<evidence type="ECO:0000313" key="12">
    <source>
        <dbReference type="EMBL" id="KAL3422983.1"/>
    </source>
</evidence>
<feature type="short sequence motif" description="GXGXXG" evidence="8">
    <location>
        <begin position="327"/>
        <end position="332"/>
    </location>
</feature>